<dbReference type="Proteomes" id="UP000184513">
    <property type="component" value="Unassembled WGS sequence"/>
</dbReference>
<gene>
    <name evidence="1" type="ORF">SAMN04488057_12437</name>
</gene>
<dbReference type="AlphaFoldDB" id="A0A1M7QTB8"/>
<dbReference type="EMBL" id="FRCY01000024">
    <property type="protein sequence ID" value="SHN35036.1"/>
    <property type="molecule type" value="Genomic_DNA"/>
</dbReference>
<keyword evidence="2" id="KW-1185">Reference proteome</keyword>
<protein>
    <submittedName>
        <fullName evidence="1">Uncharacterized protein</fullName>
    </submittedName>
</protein>
<organism evidence="1 2">
    <name type="scientific">Cyclobacterium lianum</name>
    <dbReference type="NCBI Taxonomy" id="388280"/>
    <lineage>
        <taxon>Bacteria</taxon>
        <taxon>Pseudomonadati</taxon>
        <taxon>Bacteroidota</taxon>
        <taxon>Cytophagia</taxon>
        <taxon>Cytophagales</taxon>
        <taxon>Cyclobacteriaceae</taxon>
        <taxon>Cyclobacterium</taxon>
    </lineage>
</organism>
<proteinExistence type="predicted"/>
<accession>A0A1M7QTB8</accession>
<dbReference type="OrthoDB" id="839402at2"/>
<reference evidence="1 2" key="1">
    <citation type="submission" date="2016-11" db="EMBL/GenBank/DDBJ databases">
        <authorList>
            <person name="Jaros S."/>
            <person name="Januszkiewicz K."/>
            <person name="Wedrychowicz H."/>
        </authorList>
    </citation>
    <scope>NUCLEOTIDE SEQUENCE [LARGE SCALE GENOMIC DNA]</scope>
    <source>
        <strain evidence="1 2">CGMCC 1.6102</strain>
    </source>
</reference>
<dbReference type="STRING" id="388280.SAMN04488057_12437"/>
<evidence type="ECO:0000313" key="1">
    <source>
        <dbReference type="EMBL" id="SHN35036.1"/>
    </source>
</evidence>
<dbReference type="RefSeq" id="WP_073098250.1">
    <property type="nucleotide sequence ID" value="NZ_FRCY01000024.1"/>
</dbReference>
<name>A0A1M7QTB8_9BACT</name>
<evidence type="ECO:0000313" key="2">
    <source>
        <dbReference type="Proteomes" id="UP000184513"/>
    </source>
</evidence>
<sequence>MKDISLIVMQLKNRQIQIDRKINQLIDQNLDPFPFERLEKGKKLIELIKKTLQAIKGDDLILAGMHIKELEMEGLKLDL</sequence>